<sequence length="143" mass="16797">MKRRRFLLLIGVGAGGIAIPASAYFLSSTVKEYAVLLIKREFHYLKLEEGSVEKYVNDYFQYPSNNLMEKLKWKAMYYLNIRPDKANSYFELLKYYLLSTDFFINKADETKIVKYLGLYSPYKSPVPNPFSFVLYPPDKIREA</sequence>
<organism evidence="1 2">
    <name type="scientific">Pedobacter hiemivivus</name>
    <dbReference type="NCBI Taxonomy" id="2530454"/>
    <lineage>
        <taxon>Bacteria</taxon>
        <taxon>Pseudomonadati</taxon>
        <taxon>Bacteroidota</taxon>
        <taxon>Sphingobacteriia</taxon>
        <taxon>Sphingobacteriales</taxon>
        <taxon>Sphingobacteriaceae</taxon>
        <taxon>Pedobacter</taxon>
    </lineage>
</organism>
<evidence type="ECO:0008006" key="3">
    <source>
        <dbReference type="Google" id="ProtNLM"/>
    </source>
</evidence>
<accession>A0A4R0NAI5</accession>
<proteinExistence type="predicted"/>
<name>A0A4R0NAI5_9SPHI</name>
<dbReference type="Proteomes" id="UP000291117">
    <property type="component" value="Unassembled WGS sequence"/>
</dbReference>
<dbReference type="OrthoDB" id="6886737at2"/>
<keyword evidence="2" id="KW-1185">Reference proteome</keyword>
<dbReference type="RefSeq" id="WP_131608681.1">
    <property type="nucleotide sequence ID" value="NZ_SJSM01000004.1"/>
</dbReference>
<protein>
    <recommendedName>
        <fullName evidence="3">Gluconate 2-dehydrogenase subunit 3 family protein</fullName>
    </recommendedName>
</protein>
<dbReference type="AlphaFoldDB" id="A0A4R0NAI5"/>
<evidence type="ECO:0000313" key="2">
    <source>
        <dbReference type="Proteomes" id="UP000291117"/>
    </source>
</evidence>
<gene>
    <name evidence="1" type="ORF">EZ444_10490</name>
</gene>
<dbReference type="EMBL" id="SJSM01000004">
    <property type="protein sequence ID" value="TCC97269.1"/>
    <property type="molecule type" value="Genomic_DNA"/>
</dbReference>
<evidence type="ECO:0000313" key="1">
    <source>
        <dbReference type="EMBL" id="TCC97269.1"/>
    </source>
</evidence>
<reference evidence="1 2" key="1">
    <citation type="submission" date="2019-02" db="EMBL/GenBank/DDBJ databases">
        <title>Pedobacter sp. RP-3-8 sp. nov., isolated from Arctic soil.</title>
        <authorList>
            <person name="Dahal R.H."/>
        </authorList>
    </citation>
    <scope>NUCLEOTIDE SEQUENCE [LARGE SCALE GENOMIC DNA]</scope>
    <source>
        <strain evidence="1 2">RP-3-8</strain>
    </source>
</reference>
<comment type="caution">
    <text evidence="1">The sequence shown here is derived from an EMBL/GenBank/DDBJ whole genome shotgun (WGS) entry which is preliminary data.</text>
</comment>